<keyword evidence="2" id="KW-1185">Reference proteome</keyword>
<dbReference type="RefSeq" id="WP_241997821.1">
    <property type="nucleotide sequence ID" value="NZ_SLWM01000001.1"/>
</dbReference>
<dbReference type="SUPFAM" id="SSF53850">
    <property type="entry name" value="Periplasmic binding protein-like II"/>
    <property type="match status" value="1"/>
</dbReference>
<dbReference type="EMBL" id="SLWM01000001">
    <property type="protein sequence ID" value="TCO31779.1"/>
    <property type="molecule type" value="Genomic_DNA"/>
</dbReference>
<dbReference type="Gene3D" id="3.40.190.10">
    <property type="entry name" value="Periplasmic binding protein-like II"/>
    <property type="match status" value="1"/>
</dbReference>
<name>A0ABY2BW24_9ACTN</name>
<protein>
    <submittedName>
        <fullName evidence="1">Uncharacterized protein</fullName>
    </submittedName>
</protein>
<proteinExistence type="predicted"/>
<sequence>MFVGNDGGVGILGGPALWAAGLDYVTDDGKFGFDDPAAVESLRKLRELFTSNALLLGAPTDWSDPSAFTQGPTAMQSCSPSGYW</sequence>
<evidence type="ECO:0000313" key="2">
    <source>
        <dbReference type="Proteomes" id="UP000295818"/>
    </source>
</evidence>
<comment type="caution">
    <text evidence="1">The sequence shown here is derived from an EMBL/GenBank/DDBJ whole genome shotgun (WGS) entry which is preliminary data.</text>
</comment>
<reference evidence="1 2" key="1">
    <citation type="journal article" date="2015" name="Stand. Genomic Sci.">
        <title>Genomic Encyclopedia of Bacterial and Archaeal Type Strains, Phase III: the genomes of soil and plant-associated and newly described type strains.</title>
        <authorList>
            <person name="Whitman W.B."/>
            <person name="Woyke T."/>
            <person name="Klenk H.P."/>
            <person name="Zhou Y."/>
            <person name="Lilburn T.G."/>
            <person name="Beck B.J."/>
            <person name="De Vos P."/>
            <person name="Vandamme P."/>
            <person name="Eisen J.A."/>
            <person name="Garrity G."/>
            <person name="Hugenholtz P."/>
            <person name="Kyrpides N.C."/>
        </authorList>
    </citation>
    <scope>NUCLEOTIDE SEQUENCE [LARGE SCALE GENOMIC DNA]</scope>
    <source>
        <strain evidence="1 2">VKM Ac-2538</strain>
    </source>
</reference>
<dbReference type="Proteomes" id="UP000295818">
    <property type="component" value="Unassembled WGS sequence"/>
</dbReference>
<evidence type="ECO:0000313" key="1">
    <source>
        <dbReference type="EMBL" id="TCO31779.1"/>
    </source>
</evidence>
<accession>A0ABY2BW24</accession>
<organism evidence="1 2">
    <name type="scientific">Kribbella orskensis</name>
    <dbReference type="NCBI Taxonomy" id="2512216"/>
    <lineage>
        <taxon>Bacteria</taxon>
        <taxon>Bacillati</taxon>
        <taxon>Actinomycetota</taxon>
        <taxon>Actinomycetes</taxon>
        <taxon>Propionibacteriales</taxon>
        <taxon>Kribbellaceae</taxon>
        <taxon>Kribbella</taxon>
    </lineage>
</organism>
<gene>
    <name evidence="1" type="ORF">EV644_101422</name>
</gene>